<dbReference type="Proteomes" id="UP000266723">
    <property type="component" value="Unassembled WGS sequence"/>
</dbReference>
<proteinExistence type="predicted"/>
<protein>
    <submittedName>
        <fullName evidence="1">Uncharacterized protein</fullName>
    </submittedName>
</protein>
<reference evidence="1 2" key="1">
    <citation type="journal article" date="2020" name="BMC Genomics">
        <title>Intraspecific diversification of the crop wild relative Brassica cretica Lam. using demographic model selection.</title>
        <authorList>
            <person name="Kioukis A."/>
            <person name="Michalopoulou V.A."/>
            <person name="Briers L."/>
            <person name="Pirintsos S."/>
            <person name="Studholme D.J."/>
            <person name="Pavlidis P."/>
            <person name="Sarris P.F."/>
        </authorList>
    </citation>
    <scope>NUCLEOTIDE SEQUENCE [LARGE SCALE GENOMIC DNA]</scope>
    <source>
        <strain evidence="2">cv. PFS-1207/04</strain>
    </source>
</reference>
<organism evidence="1 2">
    <name type="scientific">Brassica cretica</name>
    <name type="common">Mustard</name>
    <dbReference type="NCBI Taxonomy" id="69181"/>
    <lineage>
        <taxon>Eukaryota</taxon>
        <taxon>Viridiplantae</taxon>
        <taxon>Streptophyta</taxon>
        <taxon>Embryophyta</taxon>
        <taxon>Tracheophyta</taxon>
        <taxon>Spermatophyta</taxon>
        <taxon>Magnoliopsida</taxon>
        <taxon>eudicotyledons</taxon>
        <taxon>Gunneridae</taxon>
        <taxon>Pentapetalae</taxon>
        <taxon>rosids</taxon>
        <taxon>malvids</taxon>
        <taxon>Brassicales</taxon>
        <taxon>Brassicaceae</taxon>
        <taxon>Brassiceae</taxon>
        <taxon>Brassica</taxon>
    </lineage>
</organism>
<sequence>MAAEPPLSERCDNFLAPVFHIERNKPEDTVTVAGMYSAIPYAISQVNHAQYSSSAIS</sequence>
<keyword evidence="2" id="KW-1185">Reference proteome</keyword>
<evidence type="ECO:0000313" key="1">
    <source>
        <dbReference type="EMBL" id="KAF3527982.1"/>
    </source>
</evidence>
<gene>
    <name evidence="1" type="ORF">DY000_02040884</name>
</gene>
<accession>A0ABQ7B611</accession>
<comment type="caution">
    <text evidence="1">The sequence shown here is derived from an EMBL/GenBank/DDBJ whole genome shotgun (WGS) entry which is preliminary data.</text>
</comment>
<dbReference type="EMBL" id="QGKV02001507">
    <property type="protein sequence ID" value="KAF3527982.1"/>
    <property type="molecule type" value="Genomic_DNA"/>
</dbReference>
<name>A0ABQ7B611_BRACR</name>
<evidence type="ECO:0000313" key="2">
    <source>
        <dbReference type="Proteomes" id="UP000266723"/>
    </source>
</evidence>